<gene>
    <name evidence="1" type="ORF">NLS_LOCUS6179</name>
</gene>
<dbReference type="EMBL" id="UYRX01000526">
    <property type="protein sequence ID" value="VDK83396.1"/>
    <property type="molecule type" value="Genomic_DNA"/>
</dbReference>
<dbReference type="Proteomes" id="UP000277928">
    <property type="component" value="Unassembled WGS sequence"/>
</dbReference>
<evidence type="ECO:0000313" key="1">
    <source>
        <dbReference type="EMBL" id="VDK83396.1"/>
    </source>
</evidence>
<organism evidence="1 2">
    <name type="scientific">Litomosoides sigmodontis</name>
    <name type="common">Filarial nematode worm</name>
    <dbReference type="NCBI Taxonomy" id="42156"/>
    <lineage>
        <taxon>Eukaryota</taxon>
        <taxon>Metazoa</taxon>
        <taxon>Ecdysozoa</taxon>
        <taxon>Nematoda</taxon>
        <taxon>Chromadorea</taxon>
        <taxon>Rhabditida</taxon>
        <taxon>Spirurina</taxon>
        <taxon>Spiruromorpha</taxon>
        <taxon>Filarioidea</taxon>
        <taxon>Onchocercidae</taxon>
        <taxon>Litomosoides</taxon>
    </lineage>
</organism>
<dbReference type="AlphaFoldDB" id="A0A3P6T5V6"/>
<reference evidence="1 2" key="1">
    <citation type="submission" date="2018-08" db="EMBL/GenBank/DDBJ databases">
        <authorList>
            <person name="Laetsch R D."/>
            <person name="Stevens L."/>
            <person name="Kumar S."/>
            <person name="Blaxter L. M."/>
        </authorList>
    </citation>
    <scope>NUCLEOTIDE SEQUENCE [LARGE SCALE GENOMIC DNA]</scope>
</reference>
<keyword evidence="2" id="KW-1185">Reference proteome</keyword>
<evidence type="ECO:0000313" key="2">
    <source>
        <dbReference type="Proteomes" id="UP000277928"/>
    </source>
</evidence>
<proteinExistence type="predicted"/>
<sequence>MTLLCGSYSRQTIRNSHTSFQIEKNRFVRAQIQFAIMGIVASIWRLNFKWFPCGKDKVVGFTEVATKLSGSCGLEVITPIATAENRNSQL</sequence>
<accession>A0A3P6T5V6</accession>
<name>A0A3P6T5V6_LITSI</name>
<protein>
    <submittedName>
        <fullName evidence="1">Uncharacterized protein</fullName>
    </submittedName>
</protein>